<dbReference type="PANTHER" id="PTHR35848">
    <property type="entry name" value="OXALATE-BINDING PROTEIN"/>
    <property type="match status" value="1"/>
</dbReference>
<sequence length="172" mass="18357">MNELTKGPSRVIGPDEGQSFWQPGPHHGHMTIKVGPGVEDDSDPGFAFGTQVLPPGCYVREHGHARNTEILFIYEGTGSAELDGVSQRIGPGSTILLGKYVGHTITNDGAVDMKFAWFFTPPGLDDVIRAVGIPKSEGDSPPQSFERPANMPEILKAAGYATAEEIAAAVRE</sequence>
<organism evidence="4 5">
    <name type="scientific">Pigmentiphaga humi</name>
    <dbReference type="NCBI Taxonomy" id="2478468"/>
    <lineage>
        <taxon>Bacteria</taxon>
        <taxon>Pseudomonadati</taxon>
        <taxon>Pseudomonadota</taxon>
        <taxon>Betaproteobacteria</taxon>
        <taxon>Burkholderiales</taxon>
        <taxon>Alcaligenaceae</taxon>
        <taxon>Pigmentiphaga</taxon>
    </lineage>
</organism>
<dbReference type="InterPro" id="IPR014710">
    <property type="entry name" value="RmlC-like_jellyroll"/>
</dbReference>
<dbReference type="InterPro" id="IPR013096">
    <property type="entry name" value="Cupin_2"/>
</dbReference>
<evidence type="ECO:0000313" key="4">
    <source>
        <dbReference type="EMBL" id="VCU70995.1"/>
    </source>
</evidence>
<dbReference type="Gene3D" id="2.60.120.10">
    <property type="entry name" value="Jelly Rolls"/>
    <property type="match status" value="1"/>
</dbReference>
<dbReference type="PANTHER" id="PTHR35848:SF6">
    <property type="entry name" value="CUPIN TYPE-2 DOMAIN-CONTAINING PROTEIN"/>
    <property type="match status" value="1"/>
</dbReference>
<protein>
    <submittedName>
        <fullName evidence="4">Cupin domain protein</fullName>
    </submittedName>
</protein>
<reference evidence="4 5" key="1">
    <citation type="submission" date="2018-10" db="EMBL/GenBank/DDBJ databases">
        <authorList>
            <person name="Criscuolo A."/>
        </authorList>
    </citation>
    <scope>NUCLEOTIDE SEQUENCE [LARGE SCALE GENOMIC DNA]</scope>
    <source>
        <strain evidence="4">DnA1</strain>
    </source>
</reference>
<dbReference type="GO" id="GO:0046872">
    <property type="term" value="F:metal ion binding"/>
    <property type="evidence" value="ECO:0007669"/>
    <property type="project" value="UniProtKB-KW"/>
</dbReference>
<dbReference type="SUPFAM" id="SSF51182">
    <property type="entry name" value="RmlC-like cupins"/>
    <property type="match status" value="1"/>
</dbReference>
<dbReference type="AlphaFoldDB" id="A0A3P4B745"/>
<name>A0A3P4B745_9BURK</name>
<proteinExistence type="predicted"/>
<dbReference type="Proteomes" id="UP000277294">
    <property type="component" value="Unassembled WGS sequence"/>
</dbReference>
<keyword evidence="1" id="KW-0479">Metal-binding</keyword>
<dbReference type="Pfam" id="PF07883">
    <property type="entry name" value="Cupin_2"/>
    <property type="match status" value="1"/>
</dbReference>
<evidence type="ECO:0000256" key="2">
    <source>
        <dbReference type="SAM" id="MobiDB-lite"/>
    </source>
</evidence>
<feature type="region of interest" description="Disordered" evidence="2">
    <location>
        <begin position="1"/>
        <end position="26"/>
    </location>
</feature>
<gene>
    <name evidence="4" type="ORF">PIGHUM_03075</name>
</gene>
<evidence type="ECO:0000256" key="1">
    <source>
        <dbReference type="ARBA" id="ARBA00022723"/>
    </source>
</evidence>
<dbReference type="InterPro" id="IPR051610">
    <property type="entry name" value="GPI/OXD"/>
</dbReference>
<dbReference type="InterPro" id="IPR011051">
    <property type="entry name" value="RmlC_Cupin_sf"/>
</dbReference>
<dbReference type="OrthoDB" id="9090296at2"/>
<dbReference type="EMBL" id="UWPJ01000024">
    <property type="protein sequence ID" value="VCU70995.1"/>
    <property type="molecule type" value="Genomic_DNA"/>
</dbReference>
<evidence type="ECO:0000259" key="3">
    <source>
        <dbReference type="Pfam" id="PF07883"/>
    </source>
</evidence>
<dbReference type="RefSeq" id="WP_124080463.1">
    <property type="nucleotide sequence ID" value="NZ_UWPJ01000024.1"/>
</dbReference>
<evidence type="ECO:0000313" key="5">
    <source>
        <dbReference type="Proteomes" id="UP000277294"/>
    </source>
</evidence>
<accession>A0A3P4B745</accession>
<keyword evidence="5" id="KW-1185">Reference proteome</keyword>
<feature type="domain" description="Cupin type-2" evidence="3">
    <location>
        <begin position="51"/>
        <end position="118"/>
    </location>
</feature>